<dbReference type="Pfam" id="PF01075">
    <property type="entry name" value="Glyco_transf_9"/>
    <property type="match status" value="1"/>
</dbReference>
<name>A0ABT2J6K6_9PSEU</name>
<dbReference type="SUPFAM" id="SSF53756">
    <property type="entry name" value="UDP-Glycosyltransferase/glycogen phosphorylase"/>
    <property type="match status" value="1"/>
</dbReference>
<evidence type="ECO:0000256" key="2">
    <source>
        <dbReference type="ARBA" id="ARBA00022679"/>
    </source>
</evidence>
<gene>
    <name evidence="3" type="ORF">JT362_10230</name>
</gene>
<dbReference type="EMBL" id="JAFFZE010000009">
    <property type="protein sequence ID" value="MCT2583493.1"/>
    <property type="molecule type" value="Genomic_DNA"/>
</dbReference>
<accession>A0ABT2J6K6</accession>
<dbReference type="InterPro" id="IPR002201">
    <property type="entry name" value="Glyco_trans_9"/>
</dbReference>
<keyword evidence="1" id="KW-0328">Glycosyltransferase</keyword>
<evidence type="ECO:0000313" key="4">
    <source>
        <dbReference type="Proteomes" id="UP001156441"/>
    </source>
</evidence>
<keyword evidence="4" id="KW-1185">Reference proteome</keyword>
<dbReference type="PANTHER" id="PTHR30160">
    <property type="entry name" value="TETRAACYLDISACCHARIDE 4'-KINASE-RELATED"/>
    <property type="match status" value="1"/>
</dbReference>
<organism evidence="3 4">
    <name type="scientific">Actinophytocola gossypii</name>
    <dbReference type="NCBI Taxonomy" id="2812003"/>
    <lineage>
        <taxon>Bacteria</taxon>
        <taxon>Bacillati</taxon>
        <taxon>Actinomycetota</taxon>
        <taxon>Actinomycetes</taxon>
        <taxon>Pseudonocardiales</taxon>
        <taxon>Pseudonocardiaceae</taxon>
    </lineage>
</organism>
<comment type="caution">
    <text evidence="3">The sequence shown here is derived from an EMBL/GenBank/DDBJ whole genome shotgun (WGS) entry which is preliminary data.</text>
</comment>
<sequence>MTGDVLVLRALGIGDLLVAVPALRGLRRAFPDRRIALAAPAWLADLVPLTGSVGRLVPTPRLGSLTWSDPGPSVAVNLHGAGPESTADLAATGPGRLLAHRHDAFPWLDGPEWHEDTHERVRWCRLLEWYGIPADPADLALERPAVASVAPGAVVVHPGASVPPRRWPADRFAEVAAKLAAAGHRVVVTGSGEERELASAVAAGAGLPDGAVLAGRLGLAELAALVADAALVVSGDTGAGHLATAYGTPSVLLFGPTPPDRWGPPDGPHAVLWAGVLGDPFGDTVHEGLLALTPADALAAAGRVTRG</sequence>
<dbReference type="PANTHER" id="PTHR30160:SF1">
    <property type="entry name" value="LIPOPOLYSACCHARIDE 1,2-N-ACETYLGLUCOSAMINETRANSFERASE-RELATED"/>
    <property type="match status" value="1"/>
</dbReference>
<dbReference type="CDD" id="cd03789">
    <property type="entry name" value="GT9_LPS_heptosyltransferase"/>
    <property type="match status" value="1"/>
</dbReference>
<dbReference type="Proteomes" id="UP001156441">
    <property type="component" value="Unassembled WGS sequence"/>
</dbReference>
<evidence type="ECO:0000313" key="3">
    <source>
        <dbReference type="EMBL" id="MCT2583493.1"/>
    </source>
</evidence>
<keyword evidence="2" id="KW-0808">Transferase</keyword>
<proteinExistence type="predicted"/>
<reference evidence="3 4" key="1">
    <citation type="submission" date="2021-02" db="EMBL/GenBank/DDBJ databases">
        <title>Actinophytocola xerophila sp. nov., isolated from soil of cotton cropping field.</title>
        <authorList>
            <person name="Huang R."/>
            <person name="Chen X."/>
            <person name="Ge X."/>
            <person name="Liu W."/>
        </authorList>
    </citation>
    <scope>NUCLEOTIDE SEQUENCE [LARGE SCALE GENOMIC DNA]</scope>
    <source>
        <strain evidence="3 4">S1-96</strain>
    </source>
</reference>
<protein>
    <submittedName>
        <fullName evidence="3">Glycosyltransferase family 9 protein</fullName>
    </submittedName>
</protein>
<dbReference type="InterPro" id="IPR051199">
    <property type="entry name" value="LPS_LOS_Heptosyltrfase"/>
</dbReference>
<dbReference type="Gene3D" id="3.40.50.2000">
    <property type="entry name" value="Glycogen Phosphorylase B"/>
    <property type="match status" value="2"/>
</dbReference>
<evidence type="ECO:0000256" key="1">
    <source>
        <dbReference type="ARBA" id="ARBA00022676"/>
    </source>
</evidence>
<dbReference type="RefSeq" id="WP_260190862.1">
    <property type="nucleotide sequence ID" value="NZ_JAFFZE010000009.1"/>
</dbReference>